<keyword evidence="8" id="KW-1185">Reference proteome</keyword>
<evidence type="ECO:0000313" key="7">
    <source>
        <dbReference type="EMBL" id="CAB3764223.1"/>
    </source>
</evidence>
<dbReference type="InterPro" id="IPR011701">
    <property type="entry name" value="MFS"/>
</dbReference>
<dbReference type="AlphaFoldDB" id="A0A6J5ED86"/>
<evidence type="ECO:0000259" key="6">
    <source>
        <dbReference type="PROSITE" id="PS50850"/>
    </source>
</evidence>
<reference evidence="7 8" key="1">
    <citation type="submission" date="2020-04" db="EMBL/GenBank/DDBJ databases">
        <authorList>
            <person name="De Canck E."/>
        </authorList>
    </citation>
    <scope>NUCLEOTIDE SEQUENCE [LARGE SCALE GENOMIC DNA]</scope>
    <source>
        <strain evidence="7 8">LMG 29739</strain>
    </source>
</reference>
<feature type="transmembrane region" description="Helical" evidence="5">
    <location>
        <begin position="290"/>
        <end position="308"/>
    </location>
</feature>
<dbReference type="PANTHER" id="PTHR42718:SF35">
    <property type="entry name" value="BLL0718 PROTEIN"/>
    <property type="match status" value="1"/>
</dbReference>
<feature type="transmembrane region" description="Helical" evidence="5">
    <location>
        <begin position="85"/>
        <end position="103"/>
    </location>
</feature>
<evidence type="ECO:0000256" key="5">
    <source>
        <dbReference type="SAM" id="Phobius"/>
    </source>
</evidence>
<accession>A0A6J5ED86</accession>
<dbReference type="Gene3D" id="1.20.1250.20">
    <property type="entry name" value="MFS general substrate transporter like domains"/>
    <property type="match status" value="1"/>
</dbReference>
<feature type="transmembrane region" description="Helical" evidence="5">
    <location>
        <begin position="53"/>
        <end position="73"/>
    </location>
</feature>
<organism evidence="7 8">
    <name type="scientific">Paraburkholderia solisilvae</name>
    <dbReference type="NCBI Taxonomy" id="624376"/>
    <lineage>
        <taxon>Bacteria</taxon>
        <taxon>Pseudomonadati</taxon>
        <taxon>Pseudomonadota</taxon>
        <taxon>Betaproteobacteria</taxon>
        <taxon>Burkholderiales</taxon>
        <taxon>Burkholderiaceae</taxon>
        <taxon>Paraburkholderia</taxon>
    </lineage>
</organism>
<dbReference type="EMBL" id="CADIKF010000037">
    <property type="protein sequence ID" value="CAB3764223.1"/>
    <property type="molecule type" value="Genomic_DNA"/>
</dbReference>
<dbReference type="RefSeq" id="WP_175113098.1">
    <property type="nucleotide sequence ID" value="NZ_CADIKF010000037.1"/>
</dbReference>
<feature type="domain" description="Major facilitator superfamily (MFS) profile" evidence="6">
    <location>
        <begin position="14"/>
        <end position="414"/>
    </location>
</feature>
<feature type="transmembrane region" description="Helical" evidence="5">
    <location>
        <begin position="169"/>
        <end position="192"/>
    </location>
</feature>
<keyword evidence="4 5" id="KW-0472">Membrane</keyword>
<protein>
    <recommendedName>
        <fullName evidence="6">Major facilitator superfamily (MFS) profile domain-containing protein</fullName>
    </recommendedName>
</protein>
<dbReference type="InterPro" id="IPR020846">
    <property type="entry name" value="MFS_dom"/>
</dbReference>
<dbReference type="Pfam" id="PF07690">
    <property type="entry name" value="MFS_1"/>
    <property type="match status" value="1"/>
</dbReference>
<evidence type="ECO:0000313" key="8">
    <source>
        <dbReference type="Proteomes" id="UP000494329"/>
    </source>
</evidence>
<feature type="transmembrane region" description="Helical" evidence="5">
    <location>
        <begin position="314"/>
        <end position="337"/>
    </location>
</feature>
<dbReference type="GO" id="GO:0016020">
    <property type="term" value="C:membrane"/>
    <property type="evidence" value="ECO:0007669"/>
    <property type="project" value="UniProtKB-SubCell"/>
</dbReference>
<feature type="transmembrane region" description="Helical" evidence="5">
    <location>
        <begin position="387"/>
        <end position="408"/>
    </location>
</feature>
<feature type="transmembrane region" description="Helical" evidence="5">
    <location>
        <begin position="12"/>
        <end position="33"/>
    </location>
</feature>
<evidence type="ECO:0000256" key="1">
    <source>
        <dbReference type="ARBA" id="ARBA00004141"/>
    </source>
</evidence>
<dbReference type="SUPFAM" id="SSF103473">
    <property type="entry name" value="MFS general substrate transporter"/>
    <property type="match status" value="1"/>
</dbReference>
<name>A0A6J5ED86_9BURK</name>
<gene>
    <name evidence="7" type="ORF">LMG29739_04281</name>
</gene>
<evidence type="ECO:0000256" key="2">
    <source>
        <dbReference type="ARBA" id="ARBA00022692"/>
    </source>
</evidence>
<dbReference type="GO" id="GO:0022857">
    <property type="term" value="F:transmembrane transporter activity"/>
    <property type="evidence" value="ECO:0007669"/>
    <property type="project" value="InterPro"/>
</dbReference>
<proteinExistence type="predicted"/>
<comment type="subcellular location">
    <subcellularLocation>
        <location evidence="1">Membrane</location>
        <topology evidence="1">Multi-pass membrane protein</topology>
    </subcellularLocation>
</comment>
<evidence type="ECO:0000256" key="4">
    <source>
        <dbReference type="ARBA" id="ARBA00023136"/>
    </source>
</evidence>
<feature type="transmembrane region" description="Helical" evidence="5">
    <location>
        <begin position="257"/>
        <end position="278"/>
    </location>
</feature>
<feature type="transmembrane region" description="Helical" evidence="5">
    <location>
        <begin position="109"/>
        <end position="131"/>
    </location>
</feature>
<sequence>MNPSQAESRLSTAALYTTVFLPFAFGHYVSFVFRSINAVLAPYLVDAFQFSAAQLGLLSSAYFVSFGIAQLPVGMALDRYGPRRVQLVLLGLASAGSLLFAAGNGFWPLFAARVLTGVGLSACFMGAIKALSYWVETHKLPSIHGYLLAAGGLGAMSATLPVELAVQHIGWRVLFVVLAGIILIPALAIFFVTPREPLAHRVARWPTLASLIEVYRNPAFRRTISLLLPAHAVAFGLQGLWMGQWLQDVGGRSTQDIAALLFVGMGAIVVGSLSIGNITEWAGRRFGAKPLDVAGVGVGLFLLVQLLAVLNIVAWIPALTIAFTLIGTIAGLEYTIVAQSVPPALTGRAATCLNLLIFSGAFIVQSGFGFVISAWKPDAARHYPAVAYQTAFAIAIAFQLPGFVGWLLRAATRRSRQEAV</sequence>
<feature type="transmembrane region" description="Helical" evidence="5">
    <location>
        <begin position="349"/>
        <end position="375"/>
    </location>
</feature>
<dbReference type="Proteomes" id="UP000494329">
    <property type="component" value="Unassembled WGS sequence"/>
</dbReference>
<dbReference type="InterPro" id="IPR036259">
    <property type="entry name" value="MFS_trans_sf"/>
</dbReference>
<feature type="transmembrane region" description="Helical" evidence="5">
    <location>
        <begin position="143"/>
        <end position="163"/>
    </location>
</feature>
<dbReference type="PROSITE" id="PS50850">
    <property type="entry name" value="MFS"/>
    <property type="match status" value="1"/>
</dbReference>
<keyword evidence="2 5" id="KW-0812">Transmembrane</keyword>
<dbReference type="PANTHER" id="PTHR42718">
    <property type="entry name" value="MAJOR FACILITATOR SUPERFAMILY MULTIDRUG TRANSPORTER MFSC"/>
    <property type="match status" value="1"/>
</dbReference>
<keyword evidence="3 5" id="KW-1133">Transmembrane helix</keyword>
<evidence type="ECO:0000256" key="3">
    <source>
        <dbReference type="ARBA" id="ARBA00022989"/>
    </source>
</evidence>
<feature type="transmembrane region" description="Helical" evidence="5">
    <location>
        <begin position="226"/>
        <end position="245"/>
    </location>
</feature>